<dbReference type="Gene3D" id="3.20.20.140">
    <property type="entry name" value="Metal-dependent hydrolases"/>
    <property type="match status" value="1"/>
</dbReference>
<evidence type="ECO:0000313" key="12">
    <source>
        <dbReference type="EMBL" id="MFA3840403.1"/>
    </source>
</evidence>
<dbReference type="InterPro" id="IPR011708">
    <property type="entry name" value="DNA_pol3_alpha_NTPase_dom"/>
</dbReference>
<dbReference type="PANTHER" id="PTHR32294:SF0">
    <property type="entry name" value="DNA POLYMERASE III SUBUNIT ALPHA"/>
    <property type="match status" value="1"/>
</dbReference>
<keyword evidence="6 12" id="KW-0548">Nucleotidyltransferase</keyword>
<dbReference type="CDD" id="cd04485">
    <property type="entry name" value="DnaE_OBF"/>
    <property type="match status" value="1"/>
</dbReference>
<dbReference type="CDD" id="cd12113">
    <property type="entry name" value="PHP_PolIIIA_DnaE3"/>
    <property type="match status" value="1"/>
</dbReference>
<dbReference type="Pfam" id="PF14579">
    <property type="entry name" value="HHH_6"/>
    <property type="match status" value="1"/>
</dbReference>
<dbReference type="Pfam" id="PF17657">
    <property type="entry name" value="DNA_pol3_finger"/>
    <property type="match status" value="1"/>
</dbReference>
<evidence type="ECO:0000256" key="10">
    <source>
        <dbReference type="SAM" id="MobiDB-lite"/>
    </source>
</evidence>
<evidence type="ECO:0000256" key="9">
    <source>
        <dbReference type="ARBA" id="ARBA00049244"/>
    </source>
</evidence>
<evidence type="ECO:0000256" key="4">
    <source>
        <dbReference type="ARBA" id="ARBA00019114"/>
    </source>
</evidence>
<dbReference type="GO" id="GO:0003887">
    <property type="term" value="F:DNA-directed DNA polymerase activity"/>
    <property type="evidence" value="ECO:0007669"/>
    <property type="project" value="UniProtKB-EC"/>
</dbReference>
<comment type="similarity">
    <text evidence="2">Belongs to the DNA polymerase type-C family. DnaE subfamily.</text>
</comment>
<dbReference type="InterPro" id="IPR004365">
    <property type="entry name" value="NA-bd_OB_tRNA"/>
</dbReference>
<dbReference type="InterPro" id="IPR004013">
    <property type="entry name" value="PHP_dom"/>
</dbReference>
<dbReference type="NCBIfam" id="NF004226">
    <property type="entry name" value="PRK05673.1"/>
    <property type="match status" value="1"/>
</dbReference>
<comment type="subcellular location">
    <subcellularLocation>
        <location evidence="1">Cytoplasm</location>
    </subcellularLocation>
</comment>
<sequence length="1201" mass="132111">MADSFVHLHNHTEYSMLDGAQKLKPMFAEVERQGMPAVAMSDHGNMFGAYEFHQVSKGFDGVKPIVGIEAYVAPSSRRNRKQEFWGPGGQRAMSDDGEGSKDVSGGGRFTHMTMWAQNVRGLRNLFHLSTEASYTGQFPAGKPRMDMELISEHADGIIATTGCPSGAVQTRLRLKQYDEARQVAAAYQDIFGRENYFLELMDHGLSIERDVRDGLLRLAKDLNIPLLATNDAHYVHADQADAHDNLLCIGVGKNKADEKRFRFSGNDYYLKTADEMRGLFSEMPEACDNTLLIAERVESYDEVFDNIDEMPQFPDVPDGETQESWLRKEVMKGLVMRYGDPIPAEVLERFETEMTVIGPMGFSSYFLVVADICKYARDNKVPVGPGRGSATGSIVAYATRITELCPLEHGLLFERFLNPERINPPDVDLDFDDRQRDFMVRYVVEKYGDEYTAMVNTFGKIKAKNAIKDSSRILGYPFQHGERITKALPDDIMGKSIPLDGIFDSTHPRHGECGEIRAMYENEPDVKKVIDTAKGVEGLTRGTGVHAAAVILSKTRLTDRIPLHMRAKDGVKITGFDYPSCENMGLVKMDFLGLRNLGVIDHAIQNIRENRGVHLATVDPGNGDVTDQVVIPLDDKNTYELLASGDTFGVFQLDGGGMRTLLKAMEPTRFEDIAAALALYRPGPMAANAHMNYAHRKTGRQEIQPIHPELEQALEPILGNTFHLLIYQEQIMAIARQLAGYTLGGADLLRRAMGKKKPEVLAAEWEKFHAGMRGNDYSEESIKALWDVMLPFSGYAFNKSHTAGYGLVSYWTAYLKANYPAEYMAALLTSVGDDKDKAGIYLADARKMGVTVLQPDVNESVAEFAAIGDDVRFGLRSVRNVGDNVIESIVAGRKAGGKFGNFADFLDKVDLPALNKRAIESLIKAGAFDSLGHTRKGLTAAHEYAIDAVVPVKKAAAYGQDDLFAGLGAGGGDDGTEAFGVDIKIDEGEWPRKQLLSTEREMLGMYVSAHPLDGTESILAGNRDTTIPDLIASGRTEGVVRLAGLITSVQPKMTKQGNSWAIVNLADRDGQLEVLFFPATYQLVMGALVPDSVVSVLGRLNDRDGTINLAGQELQVLDVTSAERSGAAPIQLHLPYHRVNDPSVRELKRILLAHPGPNPVRLAIQGPRKTTVYVLQETVNAGTIASDIKGSFGLDIWQGMA</sequence>
<evidence type="ECO:0000256" key="7">
    <source>
        <dbReference type="ARBA" id="ARBA00022705"/>
    </source>
</evidence>
<dbReference type="EMBL" id="JBGOSP010000017">
    <property type="protein sequence ID" value="MFA3840403.1"/>
    <property type="molecule type" value="Genomic_DNA"/>
</dbReference>
<dbReference type="InterPro" id="IPR040982">
    <property type="entry name" value="DNA_pol3_finger"/>
</dbReference>
<dbReference type="InterPro" id="IPR004805">
    <property type="entry name" value="DnaE2/DnaE/PolC"/>
</dbReference>
<dbReference type="Pfam" id="PF01336">
    <property type="entry name" value="tRNA_anti-codon"/>
    <property type="match status" value="1"/>
</dbReference>
<evidence type="ECO:0000313" key="13">
    <source>
        <dbReference type="Proteomes" id="UP001571476"/>
    </source>
</evidence>
<dbReference type="Gene3D" id="1.10.10.1600">
    <property type="entry name" value="Bacterial DNA polymerase III alpha subunit, thumb domain"/>
    <property type="match status" value="1"/>
</dbReference>
<evidence type="ECO:0000256" key="5">
    <source>
        <dbReference type="ARBA" id="ARBA00022679"/>
    </source>
</evidence>
<keyword evidence="7" id="KW-0235">DNA replication</keyword>
<feature type="region of interest" description="Disordered" evidence="10">
    <location>
        <begin position="79"/>
        <end position="103"/>
    </location>
</feature>
<keyword evidence="5 12" id="KW-0808">Transferase</keyword>
<dbReference type="Proteomes" id="UP001571476">
    <property type="component" value="Unassembled WGS sequence"/>
</dbReference>
<dbReference type="SMART" id="SM00481">
    <property type="entry name" value="POLIIIAc"/>
    <property type="match status" value="1"/>
</dbReference>
<evidence type="ECO:0000256" key="8">
    <source>
        <dbReference type="ARBA" id="ARBA00022932"/>
    </source>
</evidence>
<evidence type="ECO:0000259" key="11">
    <source>
        <dbReference type="SMART" id="SM00481"/>
    </source>
</evidence>
<proteinExistence type="inferred from homology"/>
<comment type="catalytic activity">
    <reaction evidence="9">
        <text>DNA(n) + a 2'-deoxyribonucleoside 5'-triphosphate = DNA(n+1) + diphosphate</text>
        <dbReference type="Rhea" id="RHEA:22508"/>
        <dbReference type="Rhea" id="RHEA-COMP:17339"/>
        <dbReference type="Rhea" id="RHEA-COMP:17340"/>
        <dbReference type="ChEBI" id="CHEBI:33019"/>
        <dbReference type="ChEBI" id="CHEBI:61560"/>
        <dbReference type="ChEBI" id="CHEBI:173112"/>
        <dbReference type="EC" id="2.7.7.7"/>
    </reaction>
</comment>
<accession>A0ABV4STS6</accession>
<dbReference type="Gene3D" id="1.10.150.870">
    <property type="match status" value="1"/>
</dbReference>
<dbReference type="Pfam" id="PF07733">
    <property type="entry name" value="DNA_pol3_alpha"/>
    <property type="match status" value="1"/>
</dbReference>
<name>A0ABV4STS6_9ACTN</name>
<keyword evidence="13" id="KW-1185">Reference proteome</keyword>
<dbReference type="RefSeq" id="WP_372564943.1">
    <property type="nucleotide sequence ID" value="NZ_JBGOSP010000017.1"/>
</dbReference>
<dbReference type="EC" id="2.7.7.7" evidence="3"/>
<dbReference type="PANTHER" id="PTHR32294">
    <property type="entry name" value="DNA POLYMERASE III SUBUNIT ALPHA"/>
    <property type="match status" value="1"/>
</dbReference>
<reference evidence="12 13" key="1">
    <citation type="submission" date="2024-08" db="EMBL/GenBank/DDBJ databases">
        <title>Genome sequence of Streptomyces aureus CACIA-1.46HGO.</title>
        <authorList>
            <person name="Evangelista-Martinez Z."/>
        </authorList>
    </citation>
    <scope>NUCLEOTIDE SEQUENCE [LARGE SCALE GENOMIC DNA]</scope>
    <source>
        <strain evidence="12 13">CACIA-1.46HGO</strain>
    </source>
</reference>
<comment type="caution">
    <text evidence="12">The sequence shown here is derived from an EMBL/GenBank/DDBJ whole genome shotgun (WGS) entry which is preliminary data.</text>
</comment>
<gene>
    <name evidence="12" type="primary">dnaE</name>
    <name evidence="12" type="ORF">ACEG43_30160</name>
</gene>
<evidence type="ECO:0000256" key="2">
    <source>
        <dbReference type="ARBA" id="ARBA00009496"/>
    </source>
</evidence>
<dbReference type="InterPro" id="IPR029460">
    <property type="entry name" value="DNAPol_HHH"/>
</dbReference>
<evidence type="ECO:0000256" key="6">
    <source>
        <dbReference type="ARBA" id="ARBA00022695"/>
    </source>
</evidence>
<evidence type="ECO:0000256" key="3">
    <source>
        <dbReference type="ARBA" id="ARBA00012417"/>
    </source>
</evidence>
<feature type="domain" description="Polymerase/histidinol phosphatase N-terminal" evidence="11">
    <location>
        <begin position="6"/>
        <end position="74"/>
    </location>
</feature>
<dbReference type="Pfam" id="PF02811">
    <property type="entry name" value="PHP"/>
    <property type="match status" value="1"/>
</dbReference>
<organism evidence="12 13">
    <name type="scientific">Streptomyces aureus</name>
    <dbReference type="NCBI Taxonomy" id="193461"/>
    <lineage>
        <taxon>Bacteria</taxon>
        <taxon>Bacillati</taxon>
        <taxon>Actinomycetota</taxon>
        <taxon>Actinomycetes</taxon>
        <taxon>Kitasatosporales</taxon>
        <taxon>Streptomycetaceae</taxon>
        <taxon>Streptomyces</taxon>
    </lineage>
</organism>
<dbReference type="NCBIfam" id="TIGR00594">
    <property type="entry name" value="polc"/>
    <property type="match status" value="1"/>
</dbReference>
<dbReference type="SUPFAM" id="SSF89550">
    <property type="entry name" value="PHP domain-like"/>
    <property type="match status" value="1"/>
</dbReference>
<dbReference type="InterPro" id="IPR003141">
    <property type="entry name" value="Pol/His_phosphatase_N"/>
</dbReference>
<dbReference type="InterPro" id="IPR016195">
    <property type="entry name" value="Pol/histidinol_Pase-like"/>
</dbReference>
<evidence type="ECO:0000256" key="1">
    <source>
        <dbReference type="ARBA" id="ARBA00004496"/>
    </source>
</evidence>
<protein>
    <recommendedName>
        <fullName evidence="4">DNA polymerase III subunit alpha</fullName>
        <ecNumber evidence="3">2.7.7.7</ecNumber>
    </recommendedName>
</protein>
<keyword evidence="8" id="KW-0239">DNA-directed DNA polymerase</keyword>
<dbReference type="InterPro" id="IPR041931">
    <property type="entry name" value="DNA_pol3_alpha_thumb_dom"/>
</dbReference>